<protein>
    <recommendedName>
        <fullName evidence="10">Magnesium transporter</fullName>
    </recommendedName>
</protein>
<keyword evidence="8 10" id="KW-0406">Ion transport</keyword>
<dbReference type="Pfam" id="PF22099">
    <property type="entry name" value="MRS2-like"/>
    <property type="match status" value="1"/>
</dbReference>
<keyword evidence="11" id="KW-0175">Coiled coil</keyword>
<reference evidence="12 13" key="1">
    <citation type="submission" date="2024-05" db="EMBL/GenBank/DDBJ databases">
        <title>A draft genome resource for the thread blight pathogen Marasmius tenuissimus strain MS-2.</title>
        <authorList>
            <person name="Yulfo-Soto G.E."/>
            <person name="Baruah I.K."/>
            <person name="Amoako-Attah I."/>
            <person name="Bukari Y."/>
            <person name="Meinhardt L.W."/>
            <person name="Bailey B.A."/>
            <person name="Cohen S.P."/>
        </authorList>
    </citation>
    <scope>NUCLEOTIDE SEQUENCE [LARGE SCALE GENOMIC DNA]</scope>
    <source>
        <strain evidence="12 13">MS-2</strain>
    </source>
</reference>
<dbReference type="Proteomes" id="UP001437256">
    <property type="component" value="Unassembled WGS sequence"/>
</dbReference>
<dbReference type="Gene3D" id="2.40.128.330">
    <property type="match status" value="1"/>
</dbReference>
<keyword evidence="4 10" id="KW-0812">Transmembrane</keyword>
<evidence type="ECO:0000256" key="8">
    <source>
        <dbReference type="ARBA" id="ARBA00023065"/>
    </source>
</evidence>
<evidence type="ECO:0000256" key="5">
    <source>
        <dbReference type="ARBA" id="ARBA00022842"/>
    </source>
</evidence>
<keyword evidence="10" id="KW-0496">Mitochondrion</keyword>
<dbReference type="InterPro" id="IPR039204">
    <property type="entry name" value="MRS2-like"/>
</dbReference>
<comment type="similarity">
    <text evidence="2 10">Belongs to the CorA metal ion transporter (MIT) (TC 1.A.35) family.</text>
</comment>
<evidence type="ECO:0000256" key="10">
    <source>
        <dbReference type="RuleBase" id="RU366042"/>
    </source>
</evidence>
<evidence type="ECO:0000313" key="12">
    <source>
        <dbReference type="EMBL" id="KAL0066387.1"/>
    </source>
</evidence>
<name>A0ABR3A1E9_9AGAR</name>
<evidence type="ECO:0000256" key="9">
    <source>
        <dbReference type="ARBA" id="ARBA00023136"/>
    </source>
</evidence>
<keyword evidence="3 10" id="KW-0813">Transport</keyword>
<gene>
    <name evidence="12" type="primary">MRS2</name>
    <name evidence="12" type="ORF">AAF712_006646</name>
</gene>
<organism evidence="12 13">
    <name type="scientific">Marasmius tenuissimus</name>
    <dbReference type="NCBI Taxonomy" id="585030"/>
    <lineage>
        <taxon>Eukaryota</taxon>
        <taxon>Fungi</taxon>
        <taxon>Dikarya</taxon>
        <taxon>Basidiomycota</taxon>
        <taxon>Agaricomycotina</taxon>
        <taxon>Agaricomycetes</taxon>
        <taxon>Agaricomycetidae</taxon>
        <taxon>Agaricales</taxon>
        <taxon>Marasmiineae</taxon>
        <taxon>Marasmiaceae</taxon>
        <taxon>Marasmius</taxon>
    </lineage>
</organism>
<evidence type="ECO:0000256" key="11">
    <source>
        <dbReference type="SAM" id="Coils"/>
    </source>
</evidence>
<evidence type="ECO:0000256" key="6">
    <source>
        <dbReference type="ARBA" id="ARBA00022946"/>
    </source>
</evidence>
<sequence length="395" mass="44266">MSWLRKAPRSQLTGPTVAEEEAGKEAILEKVMKGRHTTDLMLRCTVLDSEGNVKTISGHFDRSDLSTTHQLDPRDLRKIDSRVPNLVPTILVRKEAFLVNILHIRALVKADTIILFDTYGSADSRLHSVFLYHLEHNLKTKGSGLPYEFRALDSILLSVLSALEAELVFIRNLVGGLLAELEDNIDHDRFKRLLHYSRRLASFQSRARLVGEALEEVLEQGMSRTFANEDLIGMYLSDKKASIHRDLHDHKDLEVLLETFSKQVEEIVNEVANLESNVQSTQEIVELIIDSNRNALLALDLQVSIATFGVGTGALLAGVFGMNLQNHLEDHPFAFFGMTFLSGALAFLASYACFRKLSQIRNIGLSRNAGGSSQKPRKAWRLPLPLRRRSGDGWS</sequence>
<feature type="transmembrane region" description="Helical" evidence="10">
    <location>
        <begin position="301"/>
        <end position="321"/>
    </location>
</feature>
<dbReference type="PANTHER" id="PTHR13890">
    <property type="entry name" value="RNA SPLICING PROTEIN MRS2, MITOCHONDRIAL"/>
    <property type="match status" value="1"/>
</dbReference>
<evidence type="ECO:0000256" key="2">
    <source>
        <dbReference type="ARBA" id="ARBA00009765"/>
    </source>
</evidence>
<keyword evidence="6" id="KW-0809">Transit peptide</keyword>
<keyword evidence="5 10" id="KW-0460">Magnesium</keyword>
<comment type="subcellular location">
    <subcellularLocation>
        <location evidence="1">Membrane</location>
        <topology evidence="1">Multi-pass membrane protein</topology>
    </subcellularLocation>
    <subcellularLocation>
        <location evidence="10">Mitochondrion inner membrane</location>
        <topology evidence="10">Multi-pass membrane protein</topology>
    </subcellularLocation>
</comment>
<proteinExistence type="inferred from homology"/>
<keyword evidence="10" id="KW-0999">Mitochondrion inner membrane</keyword>
<comment type="caution">
    <text evidence="12">The sequence shown here is derived from an EMBL/GenBank/DDBJ whole genome shotgun (WGS) entry which is preliminary data.</text>
</comment>
<dbReference type="Gene3D" id="1.20.58.340">
    <property type="entry name" value="Magnesium transport protein CorA, transmembrane region"/>
    <property type="match status" value="1"/>
</dbReference>
<dbReference type="EMBL" id="JBBXMP010000036">
    <property type="protein sequence ID" value="KAL0066387.1"/>
    <property type="molecule type" value="Genomic_DNA"/>
</dbReference>
<evidence type="ECO:0000313" key="13">
    <source>
        <dbReference type="Proteomes" id="UP001437256"/>
    </source>
</evidence>
<accession>A0ABR3A1E9</accession>
<feature type="coiled-coil region" evidence="11">
    <location>
        <begin position="250"/>
        <end position="284"/>
    </location>
</feature>
<dbReference type="CDD" id="cd12823">
    <property type="entry name" value="Mrs2_Mfm1p-like"/>
    <property type="match status" value="1"/>
</dbReference>
<evidence type="ECO:0000256" key="7">
    <source>
        <dbReference type="ARBA" id="ARBA00022989"/>
    </source>
</evidence>
<dbReference type="PANTHER" id="PTHR13890:SF0">
    <property type="entry name" value="MAGNESIUM TRANSPORTER MRS2 HOMOLOG, MITOCHONDRIAL"/>
    <property type="match status" value="1"/>
</dbReference>
<evidence type="ECO:0000256" key="4">
    <source>
        <dbReference type="ARBA" id="ARBA00022692"/>
    </source>
</evidence>
<keyword evidence="9 10" id="KW-0472">Membrane</keyword>
<feature type="transmembrane region" description="Helical" evidence="10">
    <location>
        <begin position="333"/>
        <end position="354"/>
    </location>
</feature>
<keyword evidence="13" id="KW-1185">Reference proteome</keyword>
<evidence type="ECO:0000256" key="3">
    <source>
        <dbReference type="ARBA" id="ARBA00022448"/>
    </source>
</evidence>
<keyword evidence="7 10" id="KW-1133">Transmembrane helix</keyword>
<evidence type="ECO:0000256" key="1">
    <source>
        <dbReference type="ARBA" id="ARBA00004141"/>
    </source>
</evidence>